<dbReference type="AlphaFoldDB" id="A0AAE3IMJ5"/>
<dbReference type="Proteomes" id="UP001208131">
    <property type="component" value="Unassembled WGS sequence"/>
</dbReference>
<keyword evidence="2" id="KW-1185">Reference proteome</keyword>
<organism evidence="1 2">
    <name type="scientific">Hominimerdicola aceti</name>
    <dbReference type="NCBI Taxonomy" id="2981726"/>
    <lineage>
        <taxon>Bacteria</taxon>
        <taxon>Bacillati</taxon>
        <taxon>Bacillota</taxon>
        <taxon>Clostridia</taxon>
        <taxon>Eubacteriales</taxon>
        <taxon>Oscillospiraceae</taxon>
        <taxon>Hominimerdicola</taxon>
    </lineage>
</organism>
<accession>A0AAE3IMJ5</accession>
<evidence type="ECO:0000313" key="2">
    <source>
        <dbReference type="Proteomes" id="UP001208131"/>
    </source>
</evidence>
<dbReference type="RefSeq" id="WP_267301755.1">
    <property type="nucleotide sequence ID" value="NZ_JAOQJZ010000014.1"/>
</dbReference>
<evidence type="ECO:0000313" key="1">
    <source>
        <dbReference type="EMBL" id="MCU6706668.1"/>
    </source>
</evidence>
<proteinExistence type="predicted"/>
<gene>
    <name evidence="1" type="ORF">OCV57_12155</name>
</gene>
<name>A0AAE3IMJ5_9FIRM</name>
<dbReference type="EMBL" id="JAOQJZ010000014">
    <property type="protein sequence ID" value="MCU6706668.1"/>
    <property type="molecule type" value="Genomic_DNA"/>
</dbReference>
<protein>
    <submittedName>
        <fullName evidence="1">Uncharacterized protein</fullName>
    </submittedName>
</protein>
<sequence length="106" mass="12209">MIVMREVFKRDKPLDNGSGAVSLCVFHSNVKPDECGALTVTPTKDYCRRCAFYKTREDFDRGLGDAARSLREKGLEPVKKMDYDGKQYMSVRPIEKENKDDNKREI</sequence>
<comment type="caution">
    <text evidence="1">The sequence shown here is derived from an EMBL/GenBank/DDBJ whole genome shotgun (WGS) entry which is preliminary data.</text>
</comment>
<reference evidence="1 2" key="1">
    <citation type="journal article" date="2021" name="ISME Commun">
        <title>Automated analysis of genomic sequences facilitates high-throughput and comprehensive description of bacteria.</title>
        <authorList>
            <person name="Hitch T.C.A."/>
        </authorList>
    </citation>
    <scope>NUCLEOTIDE SEQUENCE [LARGE SCALE GENOMIC DNA]</scope>
    <source>
        <strain evidence="1 2">Sanger_31</strain>
    </source>
</reference>